<sequence length="97" mass="11150">MDKPTSNIGKINFANALTCILLLISYFVFVYVCFGGGEYCMNNFIKRVLRMLYNFDSSKVIWRCLDELITFLFQFRALRITKNPVVAVSISVPLVPQ</sequence>
<evidence type="ECO:0000313" key="2">
    <source>
        <dbReference type="Proteomes" id="UP000887540"/>
    </source>
</evidence>
<keyword evidence="2" id="KW-1185">Reference proteome</keyword>
<dbReference type="WBParaSite" id="ACRNAN_scaffold1040.g18337.t1">
    <property type="protein sequence ID" value="ACRNAN_scaffold1040.g18337.t1"/>
    <property type="gene ID" value="ACRNAN_scaffold1040.g18337"/>
</dbReference>
<accession>A0A914CFR5</accession>
<keyword evidence="1" id="KW-1133">Transmembrane helix</keyword>
<keyword evidence="1" id="KW-0472">Membrane</keyword>
<dbReference type="AlphaFoldDB" id="A0A914CFR5"/>
<dbReference type="Proteomes" id="UP000887540">
    <property type="component" value="Unplaced"/>
</dbReference>
<evidence type="ECO:0000256" key="1">
    <source>
        <dbReference type="SAM" id="Phobius"/>
    </source>
</evidence>
<reference evidence="3" key="1">
    <citation type="submission" date="2022-11" db="UniProtKB">
        <authorList>
            <consortium name="WormBaseParasite"/>
        </authorList>
    </citation>
    <scope>IDENTIFICATION</scope>
</reference>
<name>A0A914CFR5_9BILA</name>
<evidence type="ECO:0000313" key="3">
    <source>
        <dbReference type="WBParaSite" id="ACRNAN_scaffold1040.g18337.t1"/>
    </source>
</evidence>
<protein>
    <submittedName>
        <fullName evidence="3">Uncharacterized protein</fullName>
    </submittedName>
</protein>
<organism evidence="2 3">
    <name type="scientific">Acrobeloides nanus</name>
    <dbReference type="NCBI Taxonomy" id="290746"/>
    <lineage>
        <taxon>Eukaryota</taxon>
        <taxon>Metazoa</taxon>
        <taxon>Ecdysozoa</taxon>
        <taxon>Nematoda</taxon>
        <taxon>Chromadorea</taxon>
        <taxon>Rhabditida</taxon>
        <taxon>Tylenchina</taxon>
        <taxon>Cephalobomorpha</taxon>
        <taxon>Cephaloboidea</taxon>
        <taxon>Cephalobidae</taxon>
        <taxon>Acrobeloides</taxon>
    </lineage>
</organism>
<proteinExistence type="predicted"/>
<keyword evidence="1" id="KW-0812">Transmembrane</keyword>
<feature type="transmembrane region" description="Helical" evidence="1">
    <location>
        <begin position="12"/>
        <end position="32"/>
    </location>
</feature>